<keyword evidence="4" id="KW-1185">Reference proteome</keyword>
<name>A0A454Y4A9_PRIPA</name>
<organism evidence="3 4">
    <name type="scientific">Pristionchus pacificus</name>
    <name type="common">Parasitic nematode worm</name>
    <dbReference type="NCBI Taxonomy" id="54126"/>
    <lineage>
        <taxon>Eukaryota</taxon>
        <taxon>Metazoa</taxon>
        <taxon>Ecdysozoa</taxon>
        <taxon>Nematoda</taxon>
        <taxon>Chromadorea</taxon>
        <taxon>Rhabditida</taxon>
        <taxon>Rhabditina</taxon>
        <taxon>Diplogasteromorpha</taxon>
        <taxon>Diplogasteroidea</taxon>
        <taxon>Neodiplogasteridae</taxon>
        <taxon>Pristionchus</taxon>
    </lineage>
</organism>
<feature type="compositionally biased region" description="Basic and acidic residues" evidence="1">
    <location>
        <begin position="107"/>
        <end position="126"/>
    </location>
</feature>
<accession>A0A8R1UGQ3</accession>
<accession>A0A454Y4A9</accession>
<evidence type="ECO:0000313" key="3">
    <source>
        <dbReference type="EnsemblMetazoa" id="PPA22596.1"/>
    </source>
</evidence>
<feature type="signal peptide" evidence="2">
    <location>
        <begin position="1"/>
        <end position="27"/>
    </location>
</feature>
<feature type="compositionally biased region" description="Basic and acidic residues" evidence="1">
    <location>
        <begin position="137"/>
        <end position="172"/>
    </location>
</feature>
<dbReference type="AlphaFoldDB" id="A0A454Y4A9"/>
<gene>
    <name evidence="3" type="primary">WBGene00112150</name>
</gene>
<feature type="compositionally biased region" description="Basic residues" evidence="1">
    <location>
        <begin position="127"/>
        <end position="136"/>
    </location>
</feature>
<feature type="region of interest" description="Disordered" evidence="1">
    <location>
        <begin position="47"/>
        <end position="67"/>
    </location>
</feature>
<feature type="region of interest" description="Disordered" evidence="1">
    <location>
        <begin position="85"/>
        <end position="172"/>
    </location>
</feature>
<dbReference type="Proteomes" id="UP000005239">
    <property type="component" value="Unassembled WGS sequence"/>
</dbReference>
<dbReference type="EnsemblMetazoa" id="PPA22596.1">
    <property type="protein sequence ID" value="PPA22596.1"/>
    <property type="gene ID" value="WBGene00112150"/>
</dbReference>
<reference evidence="3" key="2">
    <citation type="submission" date="2022-06" db="UniProtKB">
        <authorList>
            <consortium name="EnsemblMetazoa"/>
        </authorList>
    </citation>
    <scope>IDENTIFICATION</scope>
    <source>
        <strain evidence="3">PS312</strain>
    </source>
</reference>
<feature type="chain" id="PRO_5043780926" evidence="2">
    <location>
        <begin position="28"/>
        <end position="172"/>
    </location>
</feature>
<reference evidence="4" key="1">
    <citation type="journal article" date="2008" name="Nat. Genet.">
        <title>The Pristionchus pacificus genome provides a unique perspective on nematode lifestyle and parasitism.</title>
        <authorList>
            <person name="Dieterich C."/>
            <person name="Clifton S.W."/>
            <person name="Schuster L.N."/>
            <person name="Chinwalla A."/>
            <person name="Delehaunty K."/>
            <person name="Dinkelacker I."/>
            <person name="Fulton L."/>
            <person name="Fulton R."/>
            <person name="Godfrey J."/>
            <person name="Minx P."/>
            <person name="Mitreva M."/>
            <person name="Roeseler W."/>
            <person name="Tian H."/>
            <person name="Witte H."/>
            <person name="Yang S.P."/>
            <person name="Wilson R.K."/>
            <person name="Sommer R.J."/>
        </authorList>
    </citation>
    <scope>NUCLEOTIDE SEQUENCE [LARGE SCALE GENOMIC DNA]</scope>
    <source>
        <strain evidence="4">PS312</strain>
    </source>
</reference>
<protein>
    <submittedName>
        <fullName evidence="3">Uncharacterized protein</fullName>
    </submittedName>
</protein>
<proteinExistence type="predicted"/>
<keyword evidence="2" id="KW-0732">Signal</keyword>
<evidence type="ECO:0000256" key="2">
    <source>
        <dbReference type="SAM" id="SignalP"/>
    </source>
</evidence>
<sequence>MESLCLLLLPFFSPILLIIICSKNTSREPIKSKELIPQRETNLKLTQSVSNKTTSESYLQPSTSDEVNLKDESLKVNKLFDGECTVAGSMQRTKERTRETQSMTGEEEIKERSTKEKRRNNDDGSRKERRSVKKKNRNDDRSERSVDERATCSEKTLRSHRETDDERSTIAT</sequence>
<evidence type="ECO:0000256" key="1">
    <source>
        <dbReference type="SAM" id="MobiDB-lite"/>
    </source>
</evidence>
<evidence type="ECO:0000313" key="4">
    <source>
        <dbReference type="Proteomes" id="UP000005239"/>
    </source>
</evidence>
<feature type="compositionally biased region" description="Polar residues" evidence="1">
    <location>
        <begin position="47"/>
        <end position="66"/>
    </location>
</feature>